<dbReference type="EMBL" id="CABHMZ010000026">
    <property type="protein sequence ID" value="VUX07001.1"/>
    <property type="molecule type" value="Genomic_DNA"/>
</dbReference>
<reference evidence="2 4" key="2">
    <citation type="submission" date="2019-07" db="EMBL/GenBank/DDBJ databases">
        <authorList>
            <person name="Hibberd C M."/>
            <person name="Gehrig L. J."/>
            <person name="Chang H.-W."/>
            <person name="Venkatesh S."/>
        </authorList>
    </citation>
    <scope>NUCLEOTIDE SEQUENCE [LARGE SCALE GENOMIC DNA]</scope>
    <source>
        <strain evidence="2">Streptococcus_constellatus_SS_Bg39</strain>
    </source>
</reference>
<dbReference type="Pfam" id="PF11217">
    <property type="entry name" value="DUF3013"/>
    <property type="match status" value="1"/>
</dbReference>
<organism evidence="1 3">
    <name type="scientific">Streptococcus constellatus</name>
    <dbReference type="NCBI Taxonomy" id="76860"/>
    <lineage>
        <taxon>Bacteria</taxon>
        <taxon>Bacillati</taxon>
        <taxon>Bacillota</taxon>
        <taxon>Bacilli</taxon>
        <taxon>Lactobacillales</taxon>
        <taxon>Streptococcaceae</taxon>
        <taxon>Streptococcus</taxon>
        <taxon>Streptococcus anginosus group</taxon>
    </lineage>
</organism>
<evidence type="ECO:0000313" key="2">
    <source>
        <dbReference type="EMBL" id="VUX07001.1"/>
    </source>
</evidence>
<dbReference type="EMBL" id="JWIY01000003">
    <property type="protein sequence ID" value="KIC77589.1"/>
    <property type="molecule type" value="Genomic_DNA"/>
</dbReference>
<dbReference type="PATRIC" id="fig|76860.7.peg.1413"/>
<evidence type="ECO:0000313" key="4">
    <source>
        <dbReference type="Proteomes" id="UP000385544"/>
    </source>
</evidence>
<dbReference type="RefSeq" id="WP_003070713.1">
    <property type="nucleotide sequence ID" value="NZ_CABHMZ010000026.1"/>
</dbReference>
<protein>
    <recommendedName>
        <fullName evidence="5">DUF3013 family protein</fullName>
    </recommendedName>
</protein>
<name>A0A0C1HK09_STRCV</name>
<sequence length="156" mass="18280">MVKYGFLDILNEEMGQCFPFDYEINWDKKNHAVEVSFLLEVQNANGIELLDVDGESSTEDIFFEESVLFYNPAKSHFETEDYLTVVPYEPKKGLSREFLTYFVDFLKQTAEEGLDALMDFLADPAAEEFEIVWNNKAFEKARADLKETDFYPYPRY</sequence>
<evidence type="ECO:0000313" key="1">
    <source>
        <dbReference type="EMBL" id="KIC77589.1"/>
    </source>
</evidence>
<dbReference type="Gene3D" id="3.40.50.11250">
    <property type="entry name" value="Protein of unknown function DUF3013"/>
    <property type="match status" value="1"/>
</dbReference>
<gene>
    <name evidence="1" type="ORF">RN79_07780</name>
    <name evidence="2" type="ORF">SCSS39_01622</name>
</gene>
<reference evidence="1 3" key="1">
    <citation type="submission" date="2014-12" db="EMBL/GenBank/DDBJ databases">
        <title>Partial genome sequence of Streptococcus constellatus KCOM 1650 (= ChDC B144).</title>
        <authorList>
            <person name="Kook J.-K."/>
            <person name="Park S.-N."/>
            <person name="Lim Y.K."/>
            <person name="Jo E."/>
        </authorList>
    </citation>
    <scope>NUCLEOTIDE SEQUENCE [LARGE SCALE GENOMIC DNA]</scope>
    <source>
        <strain evidence="1 3">KCOM 1650</strain>
    </source>
</reference>
<proteinExistence type="predicted"/>
<dbReference type="InterPro" id="IPR021380">
    <property type="entry name" value="DUF3013"/>
</dbReference>
<dbReference type="Proteomes" id="UP000031339">
    <property type="component" value="Unassembled WGS sequence"/>
</dbReference>
<accession>A0A0C1HK09</accession>
<evidence type="ECO:0000313" key="3">
    <source>
        <dbReference type="Proteomes" id="UP000031339"/>
    </source>
</evidence>
<dbReference type="STRING" id="862969.SCI_1682"/>
<evidence type="ECO:0008006" key="5">
    <source>
        <dbReference type="Google" id="ProtNLM"/>
    </source>
</evidence>
<dbReference type="eggNOG" id="ENOG5032W75">
    <property type="taxonomic scope" value="Bacteria"/>
</dbReference>
<dbReference type="Proteomes" id="UP000385544">
    <property type="component" value="Unassembled WGS sequence"/>
</dbReference>
<dbReference type="AlphaFoldDB" id="A0A0C1HK09"/>
<dbReference type="OrthoDB" id="2165293at2"/>